<dbReference type="EMBL" id="BTRK01000001">
    <property type="protein sequence ID" value="GMR33096.1"/>
    <property type="molecule type" value="Genomic_DNA"/>
</dbReference>
<dbReference type="AlphaFoldDB" id="A0AAN5C9F1"/>
<feature type="region of interest" description="Disordered" evidence="1">
    <location>
        <begin position="131"/>
        <end position="175"/>
    </location>
</feature>
<evidence type="ECO:0000313" key="3">
    <source>
        <dbReference type="EMBL" id="GMR33096.1"/>
    </source>
</evidence>
<evidence type="ECO:0000256" key="2">
    <source>
        <dbReference type="SAM" id="Phobius"/>
    </source>
</evidence>
<evidence type="ECO:0000313" key="4">
    <source>
        <dbReference type="Proteomes" id="UP001328107"/>
    </source>
</evidence>
<organism evidence="3 4">
    <name type="scientific">Pristionchus mayeri</name>
    <dbReference type="NCBI Taxonomy" id="1317129"/>
    <lineage>
        <taxon>Eukaryota</taxon>
        <taxon>Metazoa</taxon>
        <taxon>Ecdysozoa</taxon>
        <taxon>Nematoda</taxon>
        <taxon>Chromadorea</taxon>
        <taxon>Rhabditida</taxon>
        <taxon>Rhabditina</taxon>
        <taxon>Diplogasteromorpha</taxon>
        <taxon>Diplogasteroidea</taxon>
        <taxon>Neodiplogasteridae</taxon>
        <taxon>Pristionchus</taxon>
    </lineage>
</organism>
<accession>A0AAN5C9F1</accession>
<protein>
    <submittedName>
        <fullName evidence="3">Uncharacterized protein</fullName>
    </submittedName>
</protein>
<sequence length="175" mass="18668">SSSSSSSHSHHSSSCRMVVVARIVVLLGALALTTHAGSILSMFGHYKDVDTCQSSVKKALDGSYPTFLYILLAVGPIASIVLLAVNIAMYFYIKKKLVVEVDNAMQKCFEVLDNVLVELMPRKIQTQLQTAINGKSGKTDSKAESKNEGGKTAEDNKSAAEQSAVQSAASQVSTQ</sequence>
<evidence type="ECO:0000256" key="1">
    <source>
        <dbReference type="SAM" id="MobiDB-lite"/>
    </source>
</evidence>
<keyword evidence="2" id="KW-0812">Transmembrane</keyword>
<feature type="transmembrane region" description="Helical" evidence="2">
    <location>
        <begin position="20"/>
        <end position="46"/>
    </location>
</feature>
<feature type="compositionally biased region" description="Low complexity" evidence="1">
    <location>
        <begin position="159"/>
        <end position="175"/>
    </location>
</feature>
<keyword evidence="2" id="KW-0472">Membrane</keyword>
<feature type="compositionally biased region" description="Basic and acidic residues" evidence="1">
    <location>
        <begin position="137"/>
        <end position="158"/>
    </location>
</feature>
<name>A0AAN5C9F1_9BILA</name>
<keyword evidence="2" id="KW-1133">Transmembrane helix</keyword>
<comment type="caution">
    <text evidence="3">The sequence shown here is derived from an EMBL/GenBank/DDBJ whole genome shotgun (WGS) entry which is preliminary data.</text>
</comment>
<feature type="non-terminal residue" evidence="3">
    <location>
        <position position="1"/>
    </location>
</feature>
<dbReference type="Proteomes" id="UP001328107">
    <property type="component" value="Unassembled WGS sequence"/>
</dbReference>
<reference evidence="4" key="1">
    <citation type="submission" date="2022-10" db="EMBL/GenBank/DDBJ databases">
        <title>Genome assembly of Pristionchus species.</title>
        <authorList>
            <person name="Yoshida K."/>
            <person name="Sommer R.J."/>
        </authorList>
    </citation>
    <scope>NUCLEOTIDE SEQUENCE [LARGE SCALE GENOMIC DNA]</scope>
    <source>
        <strain evidence="4">RS5460</strain>
    </source>
</reference>
<gene>
    <name evidence="3" type="ORF">PMAYCL1PPCAC_03291</name>
</gene>
<proteinExistence type="predicted"/>
<keyword evidence="4" id="KW-1185">Reference proteome</keyword>
<feature type="non-terminal residue" evidence="3">
    <location>
        <position position="175"/>
    </location>
</feature>
<feature type="transmembrane region" description="Helical" evidence="2">
    <location>
        <begin position="66"/>
        <end position="93"/>
    </location>
</feature>